<dbReference type="Proteomes" id="UP000001654">
    <property type="component" value="Chromosome"/>
</dbReference>
<gene>
    <name evidence="2" type="ordered locus">ZPR_1099</name>
</gene>
<keyword evidence="2" id="KW-0808">Transferase</keyword>
<dbReference type="Pfam" id="PF00535">
    <property type="entry name" value="Glycos_transf_2"/>
    <property type="match status" value="1"/>
</dbReference>
<name>D5BIJ2_ZUNPS</name>
<protein>
    <submittedName>
        <fullName evidence="2">Glycosyl transferase family 2</fullName>
    </submittedName>
</protein>
<dbReference type="Gene3D" id="3.90.550.10">
    <property type="entry name" value="Spore Coat Polysaccharide Biosynthesis Protein SpsA, Chain A"/>
    <property type="match status" value="1"/>
</dbReference>
<dbReference type="PANTHER" id="PTHR22916:SF3">
    <property type="entry name" value="UDP-GLCNAC:BETAGAL BETA-1,3-N-ACETYLGLUCOSAMINYLTRANSFERASE-LIKE PROTEIN 1"/>
    <property type="match status" value="1"/>
</dbReference>
<dbReference type="HOGENOM" id="CLU_025996_0_5_10"/>
<dbReference type="STRING" id="655815.ZPR_1099"/>
<keyword evidence="3" id="KW-1185">Reference proteome</keyword>
<dbReference type="CAZy" id="GT2">
    <property type="family name" value="Glycosyltransferase Family 2"/>
</dbReference>
<accession>D5BIJ2</accession>
<dbReference type="AlphaFoldDB" id="D5BIJ2"/>
<dbReference type="eggNOG" id="COG0463">
    <property type="taxonomic scope" value="Bacteria"/>
</dbReference>
<dbReference type="GO" id="GO:0016758">
    <property type="term" value="F:hexosyltransferase activity"/>
    <property type="evidence" value="ECO:0007669"/>
    <property type="project" value="UniProtKB-ARBA"/>
</dbReference>
<evidence type="ECO:0000313" key="3">
    <source>
        <dbReference type="Proteomes" id="UP000001654"/>
    </source>
</evidence>
<reference evidence="2 3" key="1">
    <citation type="journal article" date="2010" name="BMC Genomics">
        <title>The complete genome of Zunongwangia profunda SM-A87 reveals its adaptation to the deep-sea environment and ecological role in sedimentary organic nitrogen degradation.</title>
        <authorList>
            <person name="Qin Q.L."/>
            <person name="Zhang X.Y."/>
            <person name="Wang X.M."/>
            <person name="Liu G.M."/>
            <person name="Chen X.L."/>
            <person name="Xie B.B."/>
            <person name="Dang H.Y."/>
            <person name="Zhou B.C."/>
            <person name="Yu J."/>
            <person name="Zhang Y.Z."/>
        </authorList>
    </citation>
    <scope>NUCLEOTIDE SEQUENCE [LARGE SCALE GENOMIC DNA]</scope>
    <source>
        <strain evidence="3">DSM 18752 / CCTCC AB 206139 / SM-A87</strain>
    </source>
</reference>
<dbReference type="PANTHER" id="PTHR22916">
    <property type="entry name" value="GLYCOSYLTRANSFERASE"/>
    <property type="match status" value="1"/>
</dbReference>
<dbReference type="EMBL" id="CP001650">
    <property type="protein sequence ID" value="ADF51444.1"/>
    <property type="molecule type" value="Genomic_DNA"/>
</dbReference>
<dbReference type="InterPro" id="IPR001173">
    <property type="entry name" value="Glyco_trans_2-like"/>
</dbReference>
<proteinExistence type="predicted"/>
<dbReference type="CDD" id="cd00761">
    <property type="entry name" value="Glyco_tranf_GTA_type"/>
    <property type="match status" value="1"/>
</dbReference>
<dbReference type="SUPFAM" id="SSF53448">
    <property type="entry name" value="Nucleotide-diphospho-sugar transferases"/>
    <property type="match status" value="1"/>
</dbReference>
<organism evidence="2 3">
    <name type="scientific">Zunongwangia profunda (strain DSM 18752 / CCTCC AB 206139 / SM-A87)</name>
    <name type="common">Wangia profunda</name>
    <dbReference type="NCBI Taxonomy" id="655815"/>
    <lineage>
        <taxon>Bacteria</taxon>
        <taxon>Pseudomonadati</taxon>
        <taxon>Bacteroidota</taxon>
        <taxon>Flavobacteriia</taxon>
        <taxon>Flavobacteriales</taxon>
        <taxon>Flavobacteriaceae</taxon>
        <taxon>Zunongwangia</taxon>
    </lineage>
</organism>
<dbReference type="InterPro" id="IPR029044">
    <property type="entry name" value="Nucleotide-diphossugar_trans"/>
</dbReference>
<evidence type="ECO:0000313" key="2">
    <source>
        <dbReference type="EMBL" id="ADF51444.1"/>
    </source>
</evidence>
<sequence length="288" mass="34052">MIAQTYKNWECIVVDDGSNDYTDQLMEFYCERDARIQFYHRPAHKPKGANACRNYGFALSKGAYINWFDSDDIMHPEKLTLQYFAVVKHDLDIHISQSIYFKRTISDDNLNELKSFNFESDLFNDFISYVLKFFTPSSLIKRDFLEKQQITFNEKLHRNQEFEFYIHVLANKAKVTFSDKVLTFVRSHSSSISFSGYAKEKAMSIFYSNFIILQKYPDRINQKSIAVVKDRIITVYSSLLINKDFDSAKEIIDRLSQSLLTNNLYRLKFKLAYFSYRFFNGGNKILRF</sequence>
<evidence type="ECO:0000259" key="1">
    <source>
        <dbReference type="Pfam" id="PF00535"/>
    </source>
</evidence>
<feature type="domain" description="Glycosyltransferase 2-like" evidence="1">
    <location>
        <begin position="2"/>
        <end position="115"/>
    </location>
</feature>
<dbReference type="KEGG" id="zpr:ZPR_1099"/>